<dbReference type="InterPro" id="IPR001763">
    <property type="entry name" value="Rhodanese-like_dom"/>
</dbReference>
<dbReference type="Pfam" id="PF00581">
    <property type="entry name" value="Rhodanese"/>
    <property type="match status" value="2"/>
</dbReference>
<keyword evidence="5" id="KW-1185">Reference proteome</keyword>
<dbReference type="KEGG" id="lum:CNR27_07330"/>
<dbReference type="PROSITE" id="PS50206">
    <property type="entry name" value="RHODANESE_3"/>
    <property type="match status" value="2"/>
</dbReference>
<dbReference type="InterPro" id="IPR036873">
    <property type="entry name" value="Rhodanese-like_dom_sf"/>
</dbReference>
<name>A0A290XDW8_9GAMM</name>
<dbReference type="CDD" id="cd01448">
    <property type="entry name" value="TST_Repeat_1"/>
    <property type="match status" value="1"/>
</dbReference>
<dbReference type="GO" id="GO:0004792">
    <property type="term" value="F:thiosulfate-cyanide sulfurtransferase activity"/>
    <property type="evidence" value="ECO:0007669"/>
    <property type="project" value="TreeGrafter"/>
</dbReference>
<evidence type="ECO:0000256" key="2">
    <source>
        <dbReference type="ARBA" id="ARBA00022737"/>
    </source>
</evidence>
<sequence length="289" mass="30397">MTRPWRTLVDPAALMAALPDATLRIVDCRFTLAIAGAADEAGEAAWRAAHIPGATYAHLERDLSGAKGGGRGRHPWPGADAFAETLSRLGIAPRMQVVAYDDSDGAFAARLWWLLQSAGHREAAVLDGGWAAWQAAGLPVASSPREVAHAPHPPRAFDETRLLRDADAVRRHLDAGGLLIDARAPARFRGEVEPLDPRAGHVPGACNRPYTANMEAGRFKPAAALAAEFEVLLAGRAPAEVAVMCGSGVTACHHLLALAHAGLEGAKLYAPSWSGWVDDPTAEVATGSD</sequence>
<evidence type="ECO:0000313" key="5">
    <source>
        <dbReference type="Proteomes" id="UP000218968"/>
    </source>
</evidence>
<proteinExistence type="predicted"/>
<gene>
    <name evidence="4" type="ORF">CNR27_07330</name>
</gene>
<keyword evidence="2" id="KW-0677">Repeat</keyword>
<dbReference type="PANTHER" id="PTHR11364:SF27">
    <property type="entry name" value="SULFURTRANSFERASE"/>
    <property type="match status" value="1"/>
</dbReference>
<feature type="domain" description="Rhodanese" evidence="3">
    <location>
        <begin position="173"/>
        <end position="285"/>
    </location>
</feature>
<protein>
    <submittedName>
        <fullName evidence="4">Sulfurtransferase</fullName>
    </submittedName>
</protein>
<dbReference type="SUPFAM" id="SSF52821">
    <property type="entry name" value="Rhodanese/Cell cycle control phosphatase"/>
    <property type="match status" value="2"/>
</dbReference>
<dbReference type="InterPro" id="IPR045078">
    <property type="entry name" value="TST/MPST-like"/>
</dbReference>
<dbReference type="PANTHER" id="PTHR11364">
    <property type="entry name" value="THIOSULFATE SULFERTANSFERASE"/>
    <property type="match status" value="1"/>
</dbReference>
<dbReference type="Proteomes" id="UP000218968">
    <property type="component" value="Chromosome"/>
</dbReference>
<dbReference type="Gene3D" id="3.40.250.10">
    <property type="entry name" value="Rhodanese-like domain"/>
    <property type="match status" value="2"/>
</dbReference>
<reference evidence="5" key="1">
    <citation type="submission" date="2017-09" db="EMBL/GenBank/DDBJ databases">
        <title>Luteimonas liuhanmingii sp.nov., isolated from the intestinal contents of Tibetan Plateau Pika in Yushu, Qinghai Province, China.</title>
        <authorList>
            <person name="Gui Z."/>
        </authorList>
    </citation>
    <scope>NUCLEOTIDE SEQUENCE [LARGE SCALE GENOMIC DNA]</scope>
    <source>
        <strain evidence="5">100111</strain>
    </source>
</reference>
<accession>A0A290XDW8</accession>
<organism evidence="4 5">
    <name type="scientific">Luteimonas chenhongjianii</name>
    <dbReference type="NCBI Taxonomy" id="2006110"/>
    <lineage>
        <taxon>Bacteria</taxon>
        <taxon>Pseudomonadati</taxon>
        <taxon>Pseudomonadota</taxon>
        <taxon>Gammaproteobacteria</taxon>
        <taxon>Lysobacterales</taxon>
        <taxon>Lysobacteraceae</taxon>
        <taxon>Luteimonas</taxon>
    </lineage>
</organism>
<dbReference type="OrthoDB" id="9781034at2"/>
<dbReference type="EMBL" id="CP023406">
    <property type="protein sequence ID" value="ATD67273.1"/>
    <property type="molecule type" value="Genomic_DNA"/>
</dbReference>
<keyword evidence="1 4" id="KW-0808">Transferase</keyword>
<evidence type="ECO:0000259" key="3">
    <source>
        <dbReference type="PROSITE" id="PS50206"/>
    </source>
</evidence>
<dbReference type="RefSeq" id="WP_096297595.1">
    <property type="nucleotide sequence ID" value="NZ_CP023406.1"/>
</dbReference>
<dbReference type="SMART" id="SM00450">
    <property type="entry name" value="RHOD"/>
    <property type="match status" value="2"/>
</dbReference>
<dbReference type="AlphaFoldDB" id="A0A290XDW8"/>
<evidence type="ECO:0000256" key="1">
    <source>
        <dbReference type="ARBA" id="ARBA00022679"/>
    </source>
</evidence>
<evidence type="ECO:0000313" key="4">
    <source>
        <dbReference type="EMBL" id="ATD67273.1"/>
    </source>
</evidence>
<dbReference type="CDD" id="cd01449">
    <property type="entry name" value="TST_Repeat_2"/>
    <property type="match status" value="1"/>
</dbReference>
<feature type="domain" description="Rhodanese" evidence="3">
    <location>
        <begin position="19"/>
        <end position="142"/>
    </location>
</feature>